<evidence type="ECO:0000256" key="4">
    <source>
        <dbReference type="ARBA" id="ARBA00022801"/>
    </source>
</evidence>
<dbReference type="Proteomes" id="UP000280685">
    <property type="component" value="Mitochondrion MT"/>
</dbReference>
<keyword evidence="7" id="KW-1185">Reference proteome</keyword>
<comment type="similarity">
    <text evidence="1">To endonucleases of group I introns of fungi and phage.</text>
</comment>
<dbReference type="EMBL" id="LR026971">
    <property type="protein sequence ID" value="VBB87395.1"/>
    <property type="molecule type" value="Genomic_DNA"/>
</dbReference>
<dbReference type="Pfam" id="PF01541">
    <property type="entry name" value="GIY-YIG"/>
    <property type="match status" value="1"/>
</dbReference>
<geneLocation type="mitochondrion" evidence="6"/>
<dbReference type="SMART" id="SM00465">
    <property type="entry name" value="GIYc"/>
    <property type="match status" value="1"/>
</dbReference>
<dbReference type="InterPro" id="IPR006350">
    <property type="entry name" value="Intron_endoG1"/>
</dbReference>
<feature type="non-terminal residue" evidence="6">
    <location>
        <position position="1"/>
    </location>
</feature>
<dbReference type="Pfam" id="PF07453">
    <property type="entry name" value="NUMOD1"/>
    <property type="match status" value="1"/>
</dbReference>
<dbReference type="Pfam" id="PF07460">
    <property type="entry name" value="NUMOD3"/>
    <property type="match status" value="2"/>
</dbReference>
<dbReference type="Gene3D" id="3.40.1440.10">
    <property type="entry name" value="GIY-YIG endonuclease"/>
    <property type="match status" value="1"/>
</dbReference>
<keyword evidence="6" id="KW-0496">Mitochondrion</keyword>
<reference evidence="6" key="1">
    <citation type="submission" date="2018-02" db="EMBL/GenBank/DDBJ databases">
        <authorList>
            <person name="Silar P."/>
        </authorList>
    </citation>
    <scope>NUCLEOTIDE SEQUENCE [LARGE SCALE GENOMIC DNA]</scope>
    <source>
        <strain evidence="6">T</strain>
    </source>
</reference>
<dbReference type="InterPro" id="IPR000305">
    <property type="entry name" value="GIY-YIG_endonuc"/>
</dbReference>
<dbReference type="SUPFAM" id="SSF64496">
    <property type="entry name" value="DNA-binding domain of intron-encoded endonucleases"/>
    <property type="match status" value="2"/>
</dbReference>
<dbReference type="InterPro" id="IPR003647">
    <property type="entry name" value="Intron_nuc_1_rpt"/>
</dbReference>
<proteinExistence type="predicted"/>
<dbReference type="PROSITE" id="PS50164">
    <property type="entry name" value="GIY_YIG"/>
    <property type="match status" value="1"/>
</dbReference>
<keyword evidence="2" id="KW-0540">Nuclease</keyword>
<evidence type="ECO:0000256" key="2">
    <source>
        <dbReference type="ARBA" id="ARBA00022722"/>
    </source>
</evidence>
<evidence type="ECO:0000256" key="3">
    <source>
        <dbReference type="ARBA" id="ARBA00022759"/>
    </source>
</evidence>
<accession>A0ABY6SMS2</accession>
<dbReference type="SMART" id="SM00497">
    <property type="entry name" value="IENR1"/>
    <property type="match status" value="1"/>
</dbReference>
<protein>
    <recommendedName>
        <fullName evidence="5">GIY-YIG domain-containing protein</fullName>
    </recommendedName>
</protein>
<keyword evidence="4" id="KW-0378">Hydrolase</keyword>
<evidence type="ECO:0000313" key="6">
    <source>
        <dbReference type="EMBL" id="VBB87395.1"/>
    </source>
</evidence>
<dbReference type="InterPro" id="IPR035901">
    <property type="entry name" value="GIY-YIG_endonuc_sf"/>
</dbReference>
<gene>
    <name evidence="6" type="ORF">PAMITO_ORF261</name>
</gene>
<evidence type="ECO:0000256" key="1">
    <source>
        <dbReference type="ARBA" id="ARBA00010045"/>
    </source>
</evidence>
<sequence>DIVQIGAQARKILNISLKSNFIAYKLINNNLIYIKKSVLNINSNKRYYSSVRNINSKSDKRPIPIISLGNLNDANSIKSYCELLKGKGGIYSFVNTLNNKRYIGSAKDLYIRLNEHIRNKKSNTALQKAFEKYGLENFNFCIYEYFTYESKVMSHKSLTDLETSYLERFHIDTLYNFTTSAISITGYKHTDEAKSKMIKRYENKEKHPMYGKNHTKEALALISKPGELNPMFGRKHSEVTKDKISNKLSKYPLGVGIYDLDNNLIAQFRNNVELAKYLDISRVTVGKYLNSGIIYNKLYYFKAIKD</sequence>
<name>A0ABY6SMS2_PODCO</name>
<feature type="domain" description="GIY-YIG" evidence="5">
    <location>
        <begin position="86"/>
        <end position="177"/>
    </location>
</feature>
<evidence type="ECO:0000313" key="7">
    <source>
        <dbReference type="Proteomes" id="UP000280685"/>
    </source>
</evidence>
<dbReference type="InterPro" id="IPR010896">
    <property type="entry name" value="NUMOD1"/>
</dbReference>
<keyword evidence="3" id="KW-0255">Endonuclease</keyword>
<dbReference type="SUPFAM" id="SSF82771">
    <property type="entry name" value="GIY-YIG endonuclease"/>
    <property type="match status" value="1"/>
</dbReference>
<dbReference type="NCBIfam" id="TIGR01453">
    <property type="entry name" value="grpIintron_endo"/>
    <property type="match status" value="1"/>
</dbReference>
<dbReference type="InterPro" id="IPR003611">
    <property type="entry name" value="NUMOD3"/>
</dbReference>
<evidence type="ECO:0000259" key="5">
    <source>
        <dbReference type="PROSITE" id="PS50164"/>
    </source>
</evidence>
<organism evidence="6 7">
    <name type="scientific">Podospora comata</name>
    <dbReference type="NCBI Taxonomy" id="48703"/>
    <lineage>
        <taxon>Eukaryota</taxon>
        <taxon>Fungi</taxon>
        <taxon>Dikarya</taxon>
        <taxon>Ascomycota</taxon>
        <taxon>Pezizomycotina</taxon>
        <taxon>Sordariomycetes</taxon>
        <taxon>Sordariomycetidae</taxon>
        <taxon>Sordariales</taxon>
        <taxon>Podosporaceae</taxon>
        <taxon>Podospora</taxon>
    </lineage>
</organism>
<dbReference type="SMART" id="SM00496">
    <property type="entry name" value="IENR2"/>
    <property type="match status" value="3"/>
</dbReference>